<dbReference type="EMBL" id="AFHQ01000041">
    <property type="protein sequence ID" value="EGK58996.1"/>
    <property type="molecule type" value="Genomic_DNA"/>
</dbReference>
<dbReference type="Proteomes" id="UP000004067">
    <property type="component" value="Unassembled WGS sequence"/>
</dbReference>
<keyword evidence="2" id="KW-1185">Reference proteome</keyword>
<name>F5RNC7_9FIRM</name>
<dbReference type="HOGENOM" id="CLU_2895781_0_0_9"/>
<evidence type="ECO:0000313" key="2">
    <source>
        <dbReference type="Proteomes" id="UP000004067"/>
    </source>
</evidence>
<reference evidence="1 2" key="1">
    <citation type="submission" date="2011-04" db="EMBL/GenBank/DDBJ databases">
        <authorList>
            <person name="Muzny D."/>
            <person name="Qin X."/>
            <person name="Deng J."/>
            <person name="Jiang H."/>
            <person name="Liu Y."/>
            <person name="Qu J."/>
            <person name="Song X.-Z."/>
            <person name="Zhang L."/>
            <person name="Thornton R."/>
            <person name="Coyle M."/>
            <person name="Francisco L."/>
            <person name="Jackson L."/>
            <person name="Javaid M."/>
            <person name="Korchina V."/>
            <person name="Kovar C."/>
            <person name="Mata R."/>
            <person name="Mathew T."/>
            <person name="Ngo R."/>
            <person name="Nguyen L."/>
            <person name="Nguyen N."/>
            <person name="Okwuonu G."/>
            <person name="Ongeri F."/>
            <person name="Pham C."/>
            <person name="Simmons D."/>
            <person name="Wilczek-Boney K."/>
            <person name="Hale W."/>
            <person name="Jakkamsetti A."/>
            <person name="Pham P."/>
            <person name="Ruth R."/>
            <person name="San Lucas F."/>
            <person name="Warren J."/>
            <person name="Zhang J."/>
            <person name="Zhao Z."/>
            <person name="Zhou C."/>
            <person name="Zhu D."/>
            <person name="Lee S."/>
            <person name="Bess C."/>
            <person name="Blankenburg K."/>
            <person name="Forbes L."/>
            <person name="Fu Q."/>
            <person name="Gubbala S."/>
            <person name="Hirani K."/>
            <person name="Jayaseelan J.C."/>
            <person name="Lara F."/>
            <person name="Munidasa M."/>
            <person name="Palculict T."/>
            <person name="Patil S."/>
            <person name="Pu L.-L."/>
            <person name="Saada N."/>
            <person name="Tang L."/>
            <person name="Weissenberger G."/>
            <person name="Zhu Y."/>
            <person name="Hemphill L."/>
            <person name="Shang Y."/>
            <person name="Youmans B."/>
            <person name="Ayvaz T."/>
            <person name="Ross M."/>
            <person name="Santibanez J."/>
            <person name="Aqrawi P."/>
            <person name="Gross S."/>
            <person name="Joshi V."/>
            <person name="Fowler G."/>
            <person name="Nazareth L."/>
            <person name="Reid J."/>
            <person name="Worley K."/>
            <person name="Petrosino J."/>
            <person name="Highlander S."/>
            <person name="Gibbs R."/>
        </authorList>
    </citation>
    <scope>NUCLEOTIDE SEQUENCE [LARGE SCALE GENOMIC DNA]</scope>
    <source>
        <strain evidence="1 2">DSM 2778</strain>
    </source>
</reference>
<sequence length="62" mass="7154">MRIEYGNITKDLVEFTELASIIRSNALKDKREPPSQTILEMPYRLVYTGGGLFCQREKKAFS</sequence>
<accession>F5RNC7</accession>
<comment type="caution">
    <text evidence="1">The sequence shown here is derived from an EMBL/GenBank/DDBJ whole genome shotgun (WGS) entry which is preliminary data.</text>
</comment>
<organism evidence="1 2">
    <name type="scientific">Centipeda periodontii DSM 2778</name>
    <dbReference type="NCBI Taxonomy" id="888060"/>
    <lineage>
        <taxon>Bacteria</taxon>
        <taxon>Bacillati</taxon>
        <taxon>Bacillota</taxon>
        <taxon>Negativicutes</taxon>
        <taxon>Selenomonadales</taxon>
        <taxon>Selenomonadaceae</taxon>
        <taxon>Centipeda</taxon>
    </lineage>
</organism>
<gene>
    <name evidence="1" type="ORF">HMPREF9081_1763</name>
</gene>
<evidence type="ECO:0000313" key="1">
    <source>
        <dbReference type="EMBL" id="EGK58996.1"/>
    </source>
</evidence>
<protein>
    <submittedName>
        <fullName evidence="1">Uncharacterized protein</fullName>
    </submittedName>
</protein>
<dbReference type="AlphaFoldDB" id="F5RNC7"/>
<proteinExistence type="predicted"/>